<sequence length="592" mass="66840">MRGKHRRVTAHTRPAASDGQLRPEVEAVTQDEEVPAGSGIDRINPGSGTSVVAFEDEDEIFLGESNALRYVQNASNPSSGRHGRHRVDAEPSHQWSCGPVNCEAALKFPSRHLQEALLTAYFRWFHYSFPIVDEPDIWKRWQTNAIPALLLQSLLFIGATHCEDSVLEKLGHKSRQEAKHAFFSRVKTLYDNDFESSKLVIGQSLFLMSFWRGDPLAEKDSRHWIGAAIALLQKMGFHRTGHAQGVRKRLWWAVYIRERQNAATLGLPNRIRDEDCDVESLRREDFALAFMPTFAAENVDVVINFNMGMARMATLLGEVLQTCYPPSRTVDASEHPDLHAKLLRWRADHLGTMPISVADGAACRNFYVNMLLMAYHNLRILMFQSDRPELRNEQNGGMCSSHVVDASTAICRIVEDMLSSKDIGHCQIHVITNIFNTLCIQTLGLRTWTGERRTLAVYRAKICLLGLRELQKTWDVTNWVLRLYFRYLDDGTAARLAMEGAEEDLPPSTRQSQEQHHHEQSVQQPEPLLSSATQQYDNGQAMEFMPNMPFPMPNGPDASLLAELGDGFVFNGNGILEDHVWHPDLFAGVGVV</sequence>
<evidence type="ECO:0000313" key="9">
    <source>
        <dbReference type="Proteomes" id="UP000799537"/>
    </source>
</evidence>
<dbReference type="AlphaFoldDB" id="A0A6A6BWZ4"/>
<proteinExistence type="predicted"/>
<evidence type="ECO:0000256" key="6">
    <source>
        <dbReference type="SAM" id="MobiDB-lite"/>
    </source>
</evidence>
<feature type="region of interest" description="Disordered" evidence="6">
    <location>
        <begin position="501"/>
        <end position="528"/>
    </location>
</feature>
<dbReference type="OrthoDB" id="5121955at2759"/>
<evidence type="ECO:0000256" key="2">
    <source>
        <dbReference type="ARBA" id="ARBA00023015"/>
    </source>
</evidence>
<dbReference type="GO" id="GO:0003677">
    <property type="term" value="F:DNA binding"/>
    <property type="evidence" value="ECO:0007669"/>
    <property type="project" value="UniProtKB-KW"/>
</dbReference>
<dbReference type="InterPro" id="IPR007219">
    <property type="entry name" value="XnlR_reg_dom"/>
</dbReference>
<dbReference type="PANTHER" id="PTHR47171:SF1">
    <property type="entry name" value="ZN(II)2CYS6 TRANSCRIPTION FACTOR (EUROFUNG)"/>
    <property type="match status" value="1"/>
</dbReference>
<feature type="compositionally biased region" description="Basic residues" evidence="6">
    <location>
        <begin position="1"/>
        <end position="10"/>
    </location>
</feature>
<dbReference type="CDD" id="cd12148">
    <property type="entry name" value="fungal_TF_MHR"/>
    <property type="match status" value="1"/>
</dbReference>
<dbReference type="SMART" id="SM00906">
    <property type="entry name" value="Fungal_trans"/>
    <property type="match status" value="1"/>
</dbReference>
<dbReference type="Proteomes" id="UP000799537">
    <property type="component" value="Unassembled WGS sequence"/>
</dbReference>
<keyword evidence="4" id="KW-0804">Transcription</keyword>
<evidence type="ECO:0000256" key="1">
    <source>
        <dbReference type="ARBA" id="ARBA00022833"/>
    </source>
</evidence>
<reference evidence="8" key="1">
    <citation type="journal article" date="2020" name="Stud. Mycol.">
        <title>101 Dothideomycetes genomes: a test case for predicting lifestyles and emergence of pathogens.</title>
        <authorList>
            <person name="Haridas S."/>
            <person name="Albert R."/>
            <person name="Binder M."/>
            <person name="Bloem J."/>
            <person name="Labutti K."/>
            <person name="Salamov A."/>
            <person name="Andreopoulos B."/>
            <person name="Baker S."/>
            <person name="Barry K."/>
            <person name="Bills G."/>
            <person name="Bluhm B."/>
            <person name="Cannon C."/>
            <person name="Castanera R."/>
            <person name="Culley D."/>
            <person name="Daum C."/>
            <person name="Ezra D."/>
            <person name="Gonzalez J."/>
            <person name="Henrissat B."/>
            <person name="Kuo A."/>
            <person name="Liang C."/>
            <person name="Lipzen A."/>
            <person name="Lutzoni F."/>
            <person name="Magnuson J."/>
            <person name="Mondo S."/>
            <person name="Nolan M."/>
            <person name="Ohm R."/>
            <person name="Pangilinan J."/>
            <person name="Park H.-J."/>
            <person name="Ramirez L."/>
            <person name="Alfaro M."/>
            <person name="Sun H."/>
            <person name="Tritt A."/>
            <person name="Yoshinaga Y."/>
            <person name="Zwiers L.-H."/>
            <person name="Turgeon B."/>
            <person name="Goodwin S."/>
            <person name="Spatafora J."/>
            <person name="Crous P."/>
            <person name="Grigoriev I."/>
        </authorList>
    </citation>
    <scope>NUCLEOTIDE SEQUENCE</scope>
    <source>
        <strain evidence="8">ATCC 36951</strain>
    </source>
</reference>
<dbReference type="EMBL" id="ML993642">
    <property type="protein sequence ID" value="KAF2159103.1"/>
    <property type="molecule type" value="Genomic_DNA"/>
</dbReference>
<evidence type="ECO:0000256" key="4">
    <source>
        <dbReference type="ARBA" id="ARBA00023163"/>
    </source>
</evidence>
<keyword evidence="3" id="KW-0238">DNA-binding</keyword>
<evidence type="ECO:0000313" key="8">
    <source>
        <dbReference type="EMBL" id="KAF2159103.1"/>
    </source>
</evidence>
<feature type="domain" description="Xylanolytic transcriptional activator regulatory" evidence="7">
    <location>
        <begin position="221"/>
        <end position="287"/>
    </location>
</feature>
<dbReference type="GeneID" id="54563168"/>
<evidence type="ECO:0000256" key="5">
    <source>
        <dbReference type="ARBA" id="ARBA00023242"/>
    </source>
</evidence>
<dbReference type="GO" id="GO:0006351">
    <property type="term" value="P:DNA-templated transcription"/>
    <property type="evidence" value="ECO:0007669"/>
    <property type="project" value="InterPro"/>
</dbReference>
<evidence type="ECO:0000256" key="3">
    <source>
        <dbReference type="ARBA" id="ARBA00023125"/>
    </source>
</evidence>
<dbReference type="Pfam" id="PF04082">
    <property type="entry name" value="Fungal_trans"/>
    <property type="match status" value="1"/>
</dbReference>
<dbReference type="GO" id="GO:0008270">
    <property type="term" value="F:zinc ion binding"/>
    <property type="evidence" value="ECO:0007669"/>
    <property type="project" value="InterPro"/>
</dbReference>
<feature type="region of interest" description="Disordered" evidence="6">
    <location>
        <begin position="73"/>
        <end position="92"/>
    </location>
</feature>
<dbReference type="RefSeq" id="XP_033659992.1">
    <property type="nucleotide sequence ID" value="XM_033809896.1"/>
</dbReference>
<feature type="region of interest" description="Disordered" evidence="6">
    <location>
        <begin position="1"/>
        <end position="24"/>
    </location>
</feature>
<name>A0A6A6BWZ4_ZASCE</name>
<evidence type="ECO:0000259" key="7">
    <source>
        <dbReference type="SMART" id="SM00906"/>
    </source>
</evidence>
<accession>A0A6A6BWZ4</accession>
<keyword evidence="9" id="KW-1185">Reference proteome</keyword>
<dbReference type="PANTHER" id="PTHR47171">
    <property type="entry name" value="FARA-RELATED"/>
    <property type="match status" value="1"/>
</dbReference>
<keyword evidence="5" id="KW-0539">Nucleus</keyword>
<protein>
    <recommendedName>
        <fullName evidence="7">Xylanolytic transcriptional activator regulatory domain-containing protein</fullName>
    </recommendedName>
</protein>
<gene>
    <name evidence="8" type="ORF">M409DRAFT_30384</name>
</gene>
<dbReference type="InterPro" id="IPR052073">
    <property type="entry name" value="Amide_Lactam_Regulators"/>
</dbReference>
<organism evidence="8 9">
    <name type="scientific">Zasmidium cellare ATCC 36951</name>
    <dbReference type="NCBI Taxonomy" id="1080233"/>
    <lineage>
        <taxon>Eukaryota</taxon>
        <taxon>Fungi</taxon>
        <taxon>Dikarya</taxon>
        <taxon>Ascomycota</taxon>
        <taxon>Pezizomycotina</taxon>
        <taxon>Dothideomycetes</taxon>
        <taxon>Dothideomycetidae</taxon>
        <taxon>Mycosphaerellales</taxon>
        <taxon>Mycosphaerellaceae</taxon>
        <taxon>Zasmidium</taxon>
    </lineage>
</organism>
<keyword evidence="2" id="KW-0805">Transcription regulation</keyword>
<keyword evidence="1" id="KW-0862">Zinc</keyword>